<dbReference type="InterPro" id="IPR011576">
    <property type="entry name" value="Pyridox_Oxase_N"/>
</dbReference>
<dbReference type="Pfam" id="PF01243">
    <property type="entry name" value="PNPOx_N"/>
    <property type="match status" value="1"/>
</dbReference>
<dbReference type="SUPFAM" id="SSF50475">
    <property type="entry name" value="FMN-binding split barrel"/>
    <property type="match status" value="1"/>
</dbReference>
<sequence length="160" mass="17532">MRPMREEEMRGLVERAKWATICTVDESGAPYAIEATPFRLDGTICFMISPRGGTFRNVGRNDKVLLKYTATWDGVRGWAGVSCFGRGRFVADDALLVRGWAKLGLVLGQDFSAAAERFLGKEASPLFMVQVDHMTGRCSAKAGETLLLDAQEKALAEEPA</sequence>
<organism evidence="2 3">
    <name type="scientific">Humidesulfovibrio mexicanus</name>
    <dbReference type="NCBI Taxonomy" id="147047"/>
    <lineage>
        <taxon>Bacteria</taxon>
        <taxon>Pseudomonadati</taxon>
        <taxon>Thermodesulfobacteriota</taxon>
        <taxon>Desulfovibrionia</taxon>
        <taxon>Desulfovibrionales</taxon>
        <taxon>Desulfovibrionaceae</taxon>
        <taxon>Humidesulfovibrio</taxon>
    </lineage>
</organism>
<name>A0A239BHY2_9BACT</name>
<accession>A0A239BHY2</accession>
<reference evidence="2 3" key="1">
    <citation type="submission" date="2017-06" db="EMBL/GenBank/DDBJ databases">
        <authorList>
            <person name="Kim H.J."/>
            <person name="Triplett B.A."/>
        </authorList>
    </citation>
    <scope>NUCLEOTIDE SEQUENCE [LARGE SCALE GENOMIC DNA]</scope>
    <source>
        <strain evidence="2 3">DSM 13116</strain>
    </source>
</reference>
<dbReference type="OrthoDB" id="5519018at2"/>
<dbReference type="Gene3D" id="2.30.110.10">
    <property type="entry name" value="Electron Transport, Fmn-binding Protein, Chain A"/>
    <property type="match status" value="1"/>
</dbReference>
<proteinExistence type="predicted"/>
<gene>
    <name evidence="2" type="ORF">SAMN04488503_2587</name>
</gene>
<feature type="domain" description="Pyridoxamine 5'-phosphate oxidase N-terminal" evidence="1">
    <location>
        <begin position="6"/>
        <end position="110"/>
    </location>
</feature>
<dbReference type="Proteomes" id="UP000198324">
    <property type="component" value="Unassembled WGS sequence"/>
</dbReference>
<dbReference type="RefSeq" id="WP_089274792.1">
    <property type="nucleotide sequence ID" value="NZ_FZOC01000005.1"/>
</dbReference>
<evidence type="ECO:0000313" key="2">
    <source>
        <dbReference type="EMBL" id="SNS07426.1"/>
    </source>
</evidence>
<evidence type="ECO:0000313" key="3">
    <source>
        <dbReference type="Proteomes" id="UP000198324"/>
    </source>
</evidence>
<dbReference type="InterPro" id="IPR012349">
    <property type="entry name" value="Split_barrel_FMN-bd"/>
</dbReference>
<protein>
    <submittedName>
        <fullName evidence="2">Nitroimidazol reductase NimA, pyridoxamine 5'-phosphate oxidase superfamily</fullName>
    </submittedName>
</protein>
<evidence type="ECO:0000259" key="1">
    <source>
        <dbReference type="Pfam" id="PF01243"/>
    </source>
</evidence>
<dbReference type="EMBL" id="FZOC01000005">
    <property type="protein sequence ID" value="SNS07426.1"/>
    <property type="molecule type" value="Genomic_DNA"/>
</dbReference>
<dbReference type="AlphaFoldDB" id="A0A239BHY2"/>
<keyword evidence="3" id="KW-1185">Reference proteome</keyword>